<keyword evidence="5" id="KW-0456">Lyase</keyword>
<dbReference type="InterPro" id="IPR034741">
    <property type="entry name" value="Terpene_cyclase-like_1_C"/>
</dbReference>
<keyword evidence="4" id="KW-0460">Magnesium</keyword>
<dbReference type="InterPro" id="IPR044814">
    <property type="entry name" value="Terpene_cyclase_plant_C1"/>
</dbReference>
<evidence type="ECO:0000259" key="7">
    <source>
        <dbReference type="Pfam" id="PF01397"/>
    </source>
</evidence>
<sequence>MMPMAAATSVVDAPEESNNPPVKAFSPSLWADMSFSFDDQVLEKFAETVEPLKEEVRSMVMAKDSKPIDKMILIDTLERLGIAYHFEKEIEDQIEQIYKFHAKDLEDRNYDLFTSALYFRLFRQHGYGVSSSVFDKFKDEDSKFKKTLASDINGLLNLYEASYLGYHGEDILEEAMVFTTHYLNHAELQVDSYLQEKVTRALQQPVHRAGEKLEARYYISIYEKNESKNDLLLRLAKLDFNYMQNLYKKEITDLFRWRKELNIMSKVPYMRDRVIECYFWMVGMRFEPQYSFSRTAATKALVLGLALNDTYGNYATLEELEIITDILQRWDIKEIDQLPDYMKAAYQMFFILRDDFDHELSKLGRSNYGVSCVFEALKNLATAYNKKAKWYMGGEMATFQDHISNGHRASGAPVVFTGFFLGMESASKEAFDWLLSEPKIVEAGGLLTRHMNDVSTYEREHEEGVFPTPVDCYMTENGVSKREAMDKILEFAEDQWKIINKEWIVSSVPRHWMKPILNYARMQVAAYKGGDDLFTDPENGAGQDQIAALFVDPINSQKVQLEVELADEHEEEELESRRSDLNEERDDQIDLNTYSLTGERQRRPVRAPTRYGYANVMAFAFAIAEELDSAEPSTYADVMASKERRH</sequence>
<name>A0AAV6WVF8_9LAMI</name>
<dbReference type="SUPFAM" id="SSF48239">
    <property type="entry name" value="Terpenoid cyclases/Protein prenyltransferases"/>
    <property type="match status" value="1"/>
</dbReference>
<dbReference type="InterPro" id="IPR001906">
    <property type="entry name" value="Terpene_synth_N"/>
</dbReference>
<dbReference type="InterPro" id="IPR008949">
    <property type="entry name" value="Isoprenoid_synthase_dom_sf"/>
</dbReference>
<dbReference type="Proteomes" id="UP000826271">
    <property type="component" value="Unassembled WGS sequence"/>
</dbReference>
<dbReference type="SFLD" id="SFLDG01019">
    <property type="entry name" value="Terpene_Cyclase_Like_1_C_Termi"/>
    <property type="match status" value="1"/>
</dbReference>
<comment type="caution">
    <text evidence="9">The sequence shown here is derived from an EMBL/GenBank/DDBJ whole genome shotgun (WGS) entry which is preliminary data.</text>
</comment>
<dbReference type="FunFam" id="1.10.600.10:FF:000007">
    <property type="entry name" value="Isoprene synthase, chloroplastic"/>
    <property type="match status" value="1"/>
</dbReference>
<keyword evidence="10" id="KW-1185">Reference proteome</keyword>
<dbReference type="GO" id="GO:0016102">
    <property type="term" value="P:diterpenoid biosynthetic process"/>
    <property type="evidence" value="ECO:0007669"/>
    <property type="project" value="InterPro"/>
</dbReference>
<keyword evidence="3" id="KW-0479">Metal-binding</keyword>
<accession>A0AAV6WVF8</accession>
<evidence type="ECO:0000256" key="4">
    <source>
        <dbReference type="ARBA" id="ARBA00022842"/>
    </source>
</evidence>
<dbReference type="AlphaFoldDB" id="A0AAV6WVF8"/>
<dbReference type="CDD" id="cd00684">
    <property type="entry name" value="Terpene_cyclase_plant_C1"/>
    <property type="match status" value="1"/>
</dbReference>
<dbReference type="InterPro" id="IPR036965">
    <property type="entry name" value="Terpene_synth_N_sf"/>
</dbReference>
<evidence type="ECO:0000313" key="10">
    <source>
        <dbReference type="Proteomes" id="UP000826271"/>
    </source>
</evidence>
<organism evidence="9 10">
    <name type="scientific">Buddleja alternifolia</name>
    <dbReference type="NCBI Taxonomy" id="168488"/>
    <lineage>
        <taxon>Eukaryota</taxon>
        <taxon>Viridiplantae</taxon>
        <taxon>Streptophyta</taxon>
        <taxon>Embryophyta</taxon>
        <taxon>Tracheophyta</taxon>
        <taxon>Spermatophyta</taxon>
        <taxon>Magnoliopsida</taxon>
        <taxon>eudicotyledons</taxon>
        <taxon>Gunneridae</taxon>
        <taxon>Pentapetalae</taxon>
        <taxon>asterids</taxon>
        <taxon>lamiids</taxon>
        <taxon>Lamiales</taxon>
        <taxon>Scrophulariaceae</taxon>
        <taxon>Buddlejeae</taxon>
        <taxon>Buddleja</taxon>
    </lineage>
</organism>
<feature type="domain" description="Terpene synthase metal-binding" evidence="8">
    <location>
        <begin position="259"/>
        <end position="497"/>
    </location>
</feature>
<reference evidence="9" key="1">
    <citation type="submission" date="2019-10" db="EMBL/GenBank/DDBJ databases">
        <authorList>
            <person name="Zhang R."/>
            <person name="Pan Y."/>
            <person name="Wang J."/>
            <person name="Ma R."/>
            <person name="Yu S."/>
        </authorList>
    </citation>
    <scope>NUCLEOTIDE SEQUENCE</scope>
    <source>
        <strain evidence="9">LA-IB0</strain>
        <tissue evidence="9">Leaf</tissue>
    </source>
</reference>
<comment type="pathway">
    <text evidence="2">Secondary metabolite biosynthesis; terpenoid biosynthesis.</text>
</comment>
<evidence type="ECO:0000256" key="3">
    <source>
        <dbReference type="ARBA" id="ARBA00022723"/>
    </source>
</evidence>
<dbReference type="SUPFAM" id="SSF48576">
    <property type="entry name" value="Terpenoid synthases"/>
    <property type="match status" value="1"/>
</dbReference>
<protein>
    <submittedName>
        <fullName evidence="9">Uncharacterized protein</fullName>
    </submittedName>
</protein>
<proteinExistence type="predicted"/>
<dbReference type="Pfam" id="PF01397">
    <property type="entry name" value="Terpene_synth"/>
    <property type="match status" value="1"/>
</dbReference>
<dbReference type="Gene3D" id="1.50.10.130">
    <property type="entry name" value="Terpene synthase, N-terminal domain"/>
    <property type="match status" value="1"/>
</dbReference>
<feature type="domain" description="Terpene synthase N-terminal" evidence="7">
    <location>
        <begin position="40"/>
        <end position="202"/>
    </location>
</feature>
<dbReference type="InterPro" id="IPR050148">
    <property type="entry name" value="Terpene_synthase-like"/>
</dbReference>
<dbReference type="InterPro" id="IPR005630">
    <property type="entry name" value="Terpene_synthase_metal-bd"/>
</dbReference>
<evidence type="ECO:0000256" key="2">
    <source>
        <dbReference type="ARBA" id="ARBA00004721"/>
    </source>
</evidence>
<dbReference type="SFLD" id="SFLDS00005">
    <property type="entry name" value="Isoprenoid_Synthase_Type_I"/>
    <property type="match status" value="1"/>
</dbReference>
<dbReference type="Gene3D" id="1.10.600.10">
    <property type="entry name" value="Farnesyl Diphosphate Synthase"/>
    <property type="match status" value="1"/>
</dbReference>
<evidence type="ECO:0000256" key="5">
    <source>
        <dbReference type="ARBA" id="ARBA00023239"/>
    </source>
</evidence>
<comment type="cofactor">
    <cofactor evidence="1">
        <name>Mg(2+)</name>
        <dbReference type="ChEBI" id="CHEBI:18420"/>
    </cofactor>
</comment>
<dbReference type="FunFam" id="1.50.10.130:FF:000001">
    <property type="entry name" value="Isoprene synthase, chloroplastic"/>
    <property type="match status" value="1"/>
</dbReference>
<dbReference type="InterPro" id="IPR008930">
    <property type="entry name" value="Terpenoid_cyclase/PrenylTrfase"/>
</dbReference>
<dbReference type="Pfam" id="PF03936">
    <property type="entry name" value="Terpene_synth_C"/>
    <property type="match status" value="1"/>
</dbReference>
<feature type="region of interest" description="Disordered" evidence="6">
    <location>
        <begin position="567"/>
        <end position="588"/>
    </location>
</feature>
<dbReference type="EMBL" id="WHWC01000013">
    <property type="protein sequence ID" value="KAG8370935.1"/>
    <property type="molecule type" value="Genomic_DNA"/>
</dbReference>
<dbReference type="GO" id="GO:0010333">
    <property type="term" value="F:terpene synthase activity"/>
    <property type="evidence" value="ECO:0007669"/>
    <property type="project" value="InterPro"/>
</dbReference>
<gene>
    <name evidence="9" type="ORF">BUALT_Bualt13G0035000</name>
</gene>
<dbReference type="GO" id="GO:0000287">
    <property type="term" value="F:magnesium ion binding"/>
    <property type="evidence" value="ECO:0007669"/>
    <property type="project" value="InterPro"/>
</dbReference>
<evidence type="ECO:0000256" key="1">
    <source>
        <dbReference type="ARBA" id="ARBA00001946"/>
    </source>
</evidence>
<evidence type="ECO:0000259" key="8">
    <source>
        <dbReference type="Pfam" id="PF03936"/>
    </source>
</evidence>
<evidence type="ECO:0000256" key="6">
    <source>
        <dbReference type="SAM" id="MobiDB-lite"/>
    </source>
</evidence>
<evidence type="ECO:0000313" key="9">
    <source>
        <dbReference type="EMBL" id="KAG8370935.1"/>
    </source>
</evidence>
<dbReference type="PANTHER" id="PTHR31225:SF253">
    <property type="entry name" value="SESQUITERPENE SYNTHASE 31"/>
    <property type="match status" value="1"/>
</dbReference>
<dbReference type="PANTHER" id="PTHR31225">
    <property type="entry name" value="OS04G0344100 PROTEIN-RELATED"/>
    <property type="match status" value="1"/>
</dbReference>